<feature type="compositionally biased region" description="Basic and acidic residues" evidence="2">
    <location>
        <begin position="24"/>
        <end position="34"/>
    </location>
</feature>
<dbReference type="SUPFAM" id="SSF56104">
    <property type="entry name" value="SAICAR synthase-like"/>
    <property type="match status" value="1"/>
</dbReference>
<feature type="compositionally biased region" description="Basic and acidic residues" evidence="2">
    <location>
        <begin position="750"/>
        <end position="767"/>
    </location>
</feature>
<reference evidence="4 5" key="1">
    <citation type="submission" date="2024-09" db="EMBL/GenBank/DDBJ databases">
        <title>Rethinking Asexuality: The Enigmatic Case of Functional Sexual Genes in Lepraria (Stereocaulaceae).</title>
        <authorList>
            <person name="Doellman M."/>
            <person name="Sun Y."/>
            <person name="Barcenas-Pena A."/>
            <person name="Lumbsch H.T."/>
            <person name="Grewe F."/>
        </authorList>
    </citation>
    <scope>NUCLEOTIDE SEQUENCE [LARGE SCALE GENOMIC DNA]</scope>
    <source>
        <strain evidence="4 5">Mercado 3170</strain>
    </source>
</reference>
<sequence length="896" mass="100957">MPSLSQYFSEPVTLTTSDTSPYDPPHRASTERTTHPVSDAKSALLDGRSKDSTKEGKVVEEVFLSESDGVNSNLQSLPNGRTSDSTDSRGKTHSRDGSIYSKVNGNGGIVESGKAPIEVKTASSKSNVSNTVASPASNRADLAQHPRPKSPENGQSGKRHHKGHARAHSSSAPPTHDIHPTYLNNVEASPTTSQAHLTPLDAPQASKNRFSSPPVLPNVNQTPAGSSAASLHPVAPRLHHRHTLEVPRISTSRTSRDFSYPGTASEVSESGQFSPTPRTPRASINLVRAPTRSIHSDMYLDEVPADSDMAKWTETVRQKRASRRKRKEEEEDDRVVVGTKVDMNHVNWVTAYNMLTGIRFTVSRTNAKMDRKLTDADFDAKNKFSFDITGNELTPSAKYDFKFKDYAPWVFRHLRAKFMLDPADYLMSLTSKYILSELGSPGKSGSFFYFSRDYKYIIKTIHHAEHKLFRKILREYYAHIERYPNTLISQFYGLHRVKIPYGRKIHFVVMNNLFPPHRDIHQTFDLKGSTIGREFKEELLKENPRATLKDLNWLRRNYHFEFGPTKKSLFIEQMKRDVALLQRLKIMDYSLLVGIHDLSRGNEENLRDRTLQVFQPGSDGNVDPQINMLIRTPSKLENQRQAKQLRQIIRKEKPVPMDKSTSKMPDELLEERKHFIFYSDDGGFRATHEDGSPGEEIYYLGIIDCLTHYGFVKRAENFWKGLSNNKSQISPIPPEPYGDRFVNFISGVTKTKEEQEREPQSSEHLDGSIDTGWRGRMSHENKVVQKAEKEAYKTEKEGAVEEPQRDRTLSTLRSSSAERSGGLQGATLPVVEEDGEAGSRENINELDEKASRKPMDDTRGSDKERTAADSQLPSLPKFNRLSMGMSSKVPATGADS</sequence>
<feature type="region of interest" description="Disordered" evidence="2">
    <location>
        <begin position="1"/>
        <end position="183"/>
    </location>
</feature>
<comment type="caution">
    <text evidence="4">The sequence shown here is derived from an EMBL/GenBank/DDBJ whole genome shotgun (WGS) entry which is preliminary data.</text>
</comment>
<feature type="compositionally biased region" description="Polar residues" evidence="2">
    <location>
        <begin position="68"/>
        <end position="83"/>
    </location>
</feature>
<dbReference type="Pfam" id="PF01504">
    <property type="entry name" value="PIP5K"/>
    <property type="match status" value="1"/>
</dbReference>
<name>A0ABR4AJV3_9LECA</name>
<dbReference type="PROSITE" id="PS51455">
    <property type="entry name" value="PIPK"/>
    <property type="match status" value="1"/>
</dbReference>
<evidence type="ECO:0000259" key="3">
    <source>
        <dbReference type="PROSITE" id="PS51455"/>
    </source>
</evidence>
<dbReference type="SMART" id="SM00330">
    <property type="entry name" value="PIPKc"/>
    <property type="match status" value="1"/>
</dbReference>
<dbReference type="InterPro" id="IPR027483">
    <property type="entry name" value="PInositol-4-P-4/5-kinase_C_sf"/>
</dbReference>
<evidence type="ECO:0000256" key="2">
    <source>
        <dbReference type="SAM" id="MobiDB-lite"/>
    </source>
</evidence>
<dbReference type="PANTHER" id="PTHR23086:SF8">
    <property type="entry name" value="PHOSPHATIDYLINOSITOL 5-PHOSPHATE 4-KINASE, ISOFORM A"/>
    <property type="match status" value="1"/>
</dbReference>
<accession>A0ABR4AJV3</accession>
<dbReference type="Gene3D" id="3.30.800.10">
    <property type="entry name" value="Phosphatidylinositol Phosphate Kinase II Beta"/>
    <property type="match status" value="1"/>
</dbReference>
<feature type="compositionally biased region" description="Basic and acidic residues" evidence="2">
    <location>
        <begin position="837"/>
        <end position="867"/>
    </location>
</feature>
<feature type="compositionally biased region" description="Polar residues" evidence="2">
    <location>
        <begin position="218"/>
        <end position="229"/>
    </location>
</feature>
<evidence type="ECO:0000313" key="4">
    <source>
        <dbReference type="EMBL" id="KAL2045774.1"/>
    </source>
</evidence>
<feature type="compositionally biased region" description="Basic and acidic residues" evidence="2">
    <location>
        <begin position="84"/>
        <end position="96"/>
    </location>
</feature>
<dbReference type="EMBL" id="JBEFKJ010000006">
    <property type="protein sequence ID" value="KAL2045774.1"/>
    <property type="molecule type" value="Genomic_DNA"/>
</dbReference>
<feature type="compositionally biased region" description="Basic and acidic residues" evidence="2">
    <location>
        <begin position="47"/>
        <end position="60"/>
    </location>
</feature>
<dbReference type="CDD" id="cd17303">
    <property type="entry name" value="PIPKc_PIP5K_yeast_like"/>
    <property type="match status" value="1"/>
</dbReference>
<feature type="region of interest" description="Disordered" evidence="2">
    <location>
        <begin position="750"/>
        <end position="896"/>
    </location>
</feature>
<organism evidence="4 5">
    <name type="scientific">Stereocaulon virgatum</name>
    <dbReference type="NCBI Taxonomy" id="373712"/>
    <lineage>
        <taxon>Eukaryota</taxon>
        <taxon>Fungi</taxon>
        <taxon>Dikarya</taxon>
        <taxon>Ascomycota</taxon>
        <taxon>Pezizomycotina</taxon>
        <taxon>Lecanoromycetes</taxon>
        <taxon>OSLEUM clade</taxon>
        <taxon>Lecanoromycetidae</taxon>
        <taxon>Lecanorales</taxon>
        <taxon>Lecanorineae</taxon>
        <taxon>Stereocaulaceae</taxon>
        <taxon>Stereocaulon</taxon>
    </lineage>
</organism>
<dbReference type="InterPro" id="IPR023610">
    <property type="entry name" value="PInositol-4/5-P-5/4-kinase"/>
</dbReference>
<evidence type="ECO:0000256" key="1">
    <source>
        <dbReference type="PROSITE-ProRule" id="PRU00781"/>
    </source>
</evidence>
<keyword evidence="1" id="KW-0547">Nucleotide-binding</keyword>
<feature type="compositionally biased region" description="Polar residues" evidence="2">
    <location>
        <begin position="265"/>
        <end position="276"/>
    </location>
</feature>
<feature type="compositionally biased region" description="Polar residues" evidence="2">
    <location>
        <begin position="121"/>
        <end position="137"/>
    </location>
</feature>
<dbReference type="InterPro" id="IPR027484">
    <property type="entry name" value="PInositol-4-P-5-kinase_N"/>
</dbReference>
<keyword evidence="1" id="KW-0808">Transferase</keyword>
<dbReference type="Proteomes" id="UP001590950">
    <property type="component" value="Unassembled WGS sequence"/>
</dbReference>
<feature type="compositionally biased region" description="Polar residues" evidence="2">
    <location>
        <begin position="1"/>
        <end position="20"/>
    </location>
</feature>
<keyword evidence="1" id="KW-0067">ATP-binding</keyword>
<feature type="compositionally biased region" description="Basic and acidic residues" evidence="2">
    <location>
        <begin position="777"/>
        <end position="808"/>
    </location>
</feature>
<feature type="domain" description="PIPK" evidence="3">
    <location>
        <begin position="338"/>
        <end position="749"/>
    </location>
</feature>
<dbReference type="InterPro" id="IPR002498">
    <property type="entry name" value="PInositol-4-P-4/5-kinase_core"/>
</dbReference>
<evidence type="ECO:0000313" key="5">
    <source>
        <dbReference type="Proteomes" id="UP001590950"/>
    </source>
</evidence>
<feature type="region of interest" description="Disordered" evidence="2">
    <location>
        <begin position="203"/>
        <end position="232"/>
    </location>
</feature>
<protein>
    <recommendedName>
        <fullName evidence="3">PIPK domain-containing protein</fullName>
    </recommendedName>
</protein>
<dbReference type="Gene3D" id="3.30.810.10">
    <property type="entry name" value="2-Layer Sandwich"/>
    <property type="match status" value="1"/>
</dbReference>
<gene>
    <name evidence="4" type="ORF">N7G274_002205</name>
</gene>
<keyword evidence="5" id="KW-1185">Reference proteome</keyword>
<keyword evidence="1" id="KW-0418">Kinase</keyword>
<feature type="region of interest" description="Disordered" evidence="2">
    <location>
        <begin position="248"/>
        <end position="281"/>
    </location>
</feature>
<dbReference type="PANTHER" id="PTHR23086">
    <property type="entry name" value="PHOSPHATIDYLINOSITOL-4-PHOSPHATE 5-KINASE"/>
    <property type="match status" value="1"/>
</dbReference>
<feature type="compositionally biased region" description="Basic residues" evidence="2">
    <location>
        <begin position="157"/>
        <end position="167"/>
    </location>
</feature>
<proteinExistence type="predicted"/>